<accession>A0A345NK65</accession>
<dbReference type="AlphaFoldDB" id="A0A345NK65"/>
<evidence type="ECO:0000313" key="3">
    <source>
        <dbReference type="Proteomes" id="UP000253790"/>
    </source>
</evidence>
<keyword evidence="3" id="KW-1185">Reference proteome</keyword>
<dbReference type="KEGG" id="orn:DV701_04125"/>
<protein>
    <submittedName>
        <fullName evidence="2">Uncharacterized protein</fullName>
    </submittedName>
</protein>
<dbReference type="Proteomes" id="UP000253790">
    <property type="component" value="Chromosome"/>
</dbReference>
<sequence length="159" mass="17676">MTVIDAAPAGAIAATRDVAAFARTAALLRQILLDDLRCRRRWLRHARRTGMQQPNQAGVSWVLALELWDRGEMPESRRTLPRSLKDRTSRALSGRLISASTLTLFVDAFDLCEEQEQQLYATWEAESAQAGAWPVHGSGVHRSRPPTGEQSLGLTDRGR</sequence>
<proteinExistence type="predicted"/>
<name>A0A345NK65_9MICO</name>
<gene>
    <name evidence="2" type="ORF">DV701_04125</name>
</gene>
<evidence type="ECO:0000256" key="1">
    <source>
        <dbReference type="SAM" id="MobiDB-lite"/>
    </source>
</evidence>
<dbReference type="EMBL" id="CP031229">
    <property type="protein sequence ID" value="AXH95423.1"/>
    <property type="molecule type" value="Genomic_DNA"/>
</dbReference>
<reference evidence="2 3" key="1">
    <citation type="submission" date="2018-07" db="EMBL/GenBank/DDBJ databases">
        <title>Complete genome sequencing of Ornithinimicrobium sp. AMA3305.</title>
        <authorList>
            <person name="Bae J.-W."/>
        </authorList>
    </citation>
    <scope>NUCLEOTIDE SEQUENCE [LARGE SCALE GENOMIC DNA]</scope>
    <source>
        <strain evidence="2 3">AMA3305</strain>
    </source>
</reference>
<feature type="region of interest" description="Disordered" evidence="1">
    <location>
        <begin position="134"/>
        <end position="159"/>
    </location>
</feature>
<organism evidence="2 3">
    <name type="scientific">Ornithinimicrobium avium</name>
    <dbReference type="NCBI Taxonomy" id="2283195"/>
    <lineage>
        <taxon>Bacteria</taxon>
        <taxon>Bacillati</taxon>
        <taxon>Actinomycetota</taxon>
        <taxon>Actinomycetes</taxon>
        <taxon>Micrococcales</taxon>
        <taxon>Ornithinimicrobiaceae</taxon>
        <taxon>Ornithinimicrobium</taxon>
    </lineage>
</organism>
<dbReference type="OrthoDB" id="3205593at2"/>
<evidence type="ECO:0000313" key="2">
    <source>
        <dbReference type="EMBL" id="AXH95423.1"/>
    </source>
</evidence>